<proteinExistence type="predicted"/>
<protein>
    <submittedName>
        <fullName evidence="3">Uncharacterized protein</fullName>
    </submittedName>
</protein>
<feature type="compositionally biased region" description="Acidic residues" evidence="1">
    <location>
        <begin position="144"/>
        <end position="155"/>
    </location>
</feature>
<reference evidence="3 4" key="1">
    <citation type="journal article" date="2014" name="PLoS Genet.">
        <title>Phylogenetically driven sequencing of extremely halophilic archaea reveals strategies for static and dynamic osmo-response.</title>
        <authorList>
            <person name="Becker E.A."/>
            <person name="Seitzer P.M."/>
            <person name="Tritt A."/>
            <person name="Larsen D."/>
            <person name="Krusor M."/>
            <person name="Yao A.I."/>
            <person name="Wu D."/>
            <person name="Madern D."/>
            <person name="Eisen J.A."/>
            <person name="Darling A.E."/>
            <person name="Facciotti M.T."/>
        </authorList>
    </citation>
    <scope>NUCLEOTIDE SEQUENCE [LARGE SCALE GENOMIC DNA]</scope>
    <source>
        <strain evidence="3 4">JCM 12255</strain>
    </source>
</reference>
<gene>
    <name evidence="3" type="ORF">C493_10030</name>
</gene>
<sequence>MGSKQEYLFERRAFLRTLGVGGGLYGAAQSSAAARGVRGGPVGSATGMRSADFDAIEIPDILDEVFSEITDQITSKFWDEIGSWRQSGGWRTVIDNLREIYDLVASSASDAIRAIDDALEPVEFILDNTSAIVDAIGDEAEEIREELEEEDEDAEASIGRATPSAGSGATARRSETTGAGGATRSFHSSVTEEIGDAVDELTDVAGDLVSFVDQLSEDLREEFNSYWNDVQSFVSDLESGIRDLIEPAVEEFVDLIANPIDRFSDVWESAVSSADGIPSVDLSYDVLDIDLGVSVDPLADGTNTDSTFDATAAAGAGSASGRARTRSTGAGTGTGTGSAGSPSGPFPIEPEMLTLDNCPRAPSDTPVYAMGLEFSMFDVPVVGLDDLSFTPYLGFSWAPCFFYGAEADTEVGVDITSLYEALVLFQDSWATVASEIESGAEARIEEFEEATTLGDFREAAMHTEAFVDSMEERLEPHGIPLSLLMDELSPEVDLLELVQIAGTLEESVVDTIDQFVDSDVAEAIVELDDTINAIHLAEDVPGIDDIGDVGGDLAEASTREEVREIEVGDLLRLHRGYRRFSSWLEDLDAEQRKRLEAETGVDIETIERHLDLVTSVTIDVGGWINTVADDLVTDILEKLKEKAAELTERTYDLAEEWDGFKCRSQCIDPSRLKRAVATMAVLNIVVGMAVADFIWDHVLTNWLPSAISWIGRWITRILFVLVMIAVALAVYIAVFVVGGVGSIGTAAPEAASSVVGVGLLVIAAALVAGHYHLLNQSADAFDVDRRYVDQYTDGSYYV</sequence>
<keyword evidence="2" id="KW-0472">Membrane</keyword>
<name>L9X4I7_9EURY</name>
<feature type="compositionally biased region" description="Low complexity" evidence="1">
    <location>
        <begin position="319"/>
        <end position="329"/>
    </location>
</feature>
<accession>L9X4I7</accession>
<dbReference type="EMBL" id="AOHZ01000044">
    <property type="protein sequence ID" value="ELY56704.1"/>
    <property type="molecule type" value="Genomic_DNA"/>
</dbReference>
<dbReference type="Gene3D" id="1.20.120.20">
    <property type="entry name" value="Apolipoprotein"/>
    <property type="match status" value="1"/>
</dbReference>
<evidence type="ECO:0000256" key="2">
    <source>
        <dbReference type="SAM" id="Phobius"/>
    </source>
</evidence>
<evidence type="ECO:0000313" key="3">
    <source>
        <dbReference type="EMBL" id="ELY56704.1"/>
    </source>
</evidence>
<evidence type="ECO:0000313" key="4">
    <source>
        <dbReference type="Proteomes" id="UP000011602"/>
    </source>
</evidence>
<feature type="transmembrane region" description="Helical" evidence="2">
    <location>
        <begin position="716"/>
        <end position="738"/>
    </location>
</feature>
<organism evidence="3 4">
    <name type="scientific">Natronolimnohabitans innermongolicus JCM 12255</name>
    <dbReference type="NCBI Taxonomy" id="1227499"/>
    <lineage>
        <taxon>Archaea</taxon>
        <taxon>Methanobacteriati</taxon>
        <taxon>Methanobacteriota</taxon>
        <taxon>Stenosarchaea group</taxon>
        <taxon>Halobacteria</taxon>
        <taxon>Halobacteriales</taxon>
        <taxon>Natrialbaceae</taxon>
        <taxon>Natronolimnohabitans</taxon>
    </lineage>
</organism>
<comment type="caution">
    <text evidence="3">The sequence shown here is derived from an EMBL/GenBank/DDBJ whole genome shotgun (WGS) entry which is preliminary data.</text>
</comment>
<keyword evidence="2" id="KW-1133">Transmembrane helix</keyword>
<feature type="region of interest" description="Disordered" evidence="1">
    <location>
        <begin position="319"/>
        <end position="344"/>
    </location>
</feature>
<dbReference type="Proteomes" id="UP000011602">
    <property type="component" value="Unassembled WGS sequence"/>
</dbReference>
<keyword evidence="2" id="KW-0812">Transmembrane</keyword>
<feature type="region of interest" description="Disordered" evidence="1">
    <location>
        <begin position="144"/>
        <end position="188"/>
    </location>
</feature>
<dbReference type="AlphaFoldDB" id="L9X4I7"/>
<evidence type="ECO:0000256" key="1">
    <source>
        <dbReference type="SAM" id="MobiDB-lite"/>
    </source>
</evidence>
<keyword evidence="4" id="KW-1185">Reference proteome</keyword>
<feature type="transmembrane region" description="Helical" evidence="2">
    <location>
        <begin position="750"/>
        <end position="768"/>
    </location>
</feature>
<dbReference type="PROSITE" id="PS51318">
    <property type="entry name" value="TAT"/>
    <property type="match status" value="1"/>
</dbReference>
<dbReference type="InterPro" id="IPR006311">
    <property type="entry name" value="TAT_signal"/>
</dbReference>